<dbReference type="SUPFAM" id="SSF49742">
    <property type="entry name" value="PHM/PNGase F"/>
    <property type="match status" value="2"/>
</dbReference>
<feature type="binding site" evidence="20">
    <location>
        <position position="673"/>
    </location>
    <ligand>
        <name>Zn(2+)</name>
        <dbReference type="ChEBI" id="CHEBI:29105"/>
        <note>catalytic</note>
    </ligand>
</feature>
<feature type="binding site" evidence="20">
    <location>
        <position position="562"/>
    </location>
    <ligand>
        <name>Zn(2+)</name>
        <dbReference type="ChEBI" id="CHEBI:29105"/>
        <note>catalytic</note>
    </ligand>
</feature>
<evidence type="ECO:0000256" key="10">
    <source>
        <dbReference type="ARBA" id="ARBA00022833"/>
    </source>
</evidence>
<dbReference type="FunFam" id="2.60.120.310:FF:000005">
    <property type="entry name" value="Peptidylglycine alpha-hydroxylating monooxygenase"/>
    <property type="match status" value="1"/>
</dbReference>
<evidence type="ECO:0000256" key="15">
    <source>
        <dbReference type="ARBA" id="ARBA00023180"/>
    </source>
</evidence>
<feature type="compositionally biased region" description="Basic and acidic residues" evidence="23">
    <location>
        <begin position="377"/>
        <end position="389"/>
    </location>
</feature>
<organism evidence="27 28">
    <name type="scientific">Patiria miniata</name>
    <name type="common">Bat star</name>
    <name type="synonym">Asterina miniata</name>
    <dbReference type="NCBI Taxonomy" id="46514"/>
    <lineage>
        <taxon>Eukaryota</taxon>
        <taxon>Metazoa</taxon>
        <taxon>Echinodermata</taxon>
        <taxon>Eleutherozoa</taxon>
        <taxon>Asterozoa</taxon>
        <taxon>Asteroidea</taxon>
        <taxon>Valvatacea</taxon>
        <taxon>Valvatida</taxon>
        <taxon>Asterinidae</taxon>
        <taxon>Patiria</taxon>
    </lineage>
</organism>
<feature type="compositionally biased region" description="Acidic residues" evidence="23">
    <location>
        <begin position="394"/>
        <end position="405"/>
    </location>
</feature>
<evidence type="ECO:0000256" key="22">
    <source>
        <dbReference type="PROSITE-ProRule" id="PRU00504"/>
    </source>
</evidence>
<dbReference type="PANTHER" id="PTHR10680">
    <property type="entry name" value="PEPTIDYL-GLYCINE ALPHA-AMIDATING MONOOXYGENASE"/>
    <property type="match status" value="1"/>
</dbReference>
<dbReference type="InterPro" id="IPR000720">
    <property type="entry name" value="PHM/PAL"/>
</dbReference>
<evidence type="ECO:0000256" key="18">
    <source>
        <dbReference type="ARBA" id="ARBA00048431"/>
    </source>
</evidence>
<dbReference type="Pfam" id="PF01436">
    <property type="entry name" value="NHL"/>
    <property type="match status" value="1"/>
</dbReference>
<evidence type="ECO:0000256" key="1">
    <source>
        <dbReference type="ARBA" id="ARBA00000686"/>
    </source>
</evidence>
<protein>
    <recommendedName>
        <fullName evidence="29">Peptidylglycine alpha-amidating monooxygenase</fullName>
    </recommendedName>
</protein>
<keyword evidence="24" id="KW-0812">Transmembrane</keyword>
<evidence type="ECO:0000259" key="26">
    <source>
        <dbReference type="Pfam" id="PF03712"/>
    </source>
</evidence>
<feature type="binding site" evidence="20">
    <location>
        <position position="497"/>
    </location>
    <ligand>
        <name>Ca(2+)</name>
        <dbReference type="ChEBI" id="CHEBI:29108"/>
        <note>structural</note>
    </ligand>
</feature>
<dbReference type="InterPro" id="IPR020611">
    <property type="entry name" value="Cu2_ascorb_mOase_CS-1"/>
</dbReference>
<comment type="cofactor">
    <cofactor evidence="20">
        <name>Zn(2+)</name>
        <dbReference type="ChEBI" id="CHEBI:29105"/>
    </cofactor>
    <text evidence="20">Binds one Zn(2+) ion per subunit.</text>
</comment>
<dbReference type="InterPro" id="IPR008977">
    <property type="entry name" value="PHM/PNGase_F_dom_sf"/>
</dbReference>
<evidence type="ECO:0000256" key="24">
    <source>
        <dbReference type="SAM" id="Phobius"/>
    </source>
</evidence>
<keyword evidence="13" id="KW-0503">Monooxygenase</keyword>
<dbReference type="CDD" id="cd14958">
    <property type="entry name" value="NHL_PAL_like"/>
    <property type="match status" value="1"/>
</dbReference>
<feature type="disulfide bond" evidence="21">
    <location>
        <begin position="75"/>
        <end position="120"/>
    </location>
</feature>
<evidence type="ECO:0000256" key="14">
    <source>
        <dbReference type="ARBA" id="ARBA00023157"/>
    </source>
</evidence>
<dbReference type="GO" id="GO:0005576">
    <property type="term" value="C:extracellular region"/>
    <property type="evidence" value="ECO:0007669"/>
    <property type="project" value="UniProtKB-SubCell"/>
</dbReference>
<feature type="binding site" evidence="20">
    <location>
        <position position="238"/>
    </location>
    <ligand>
        <name>Cu(2+)</name>
        <dbReference type="ChEBI" id="CHEBI:29036"/>
        <label>1</label>
        <note>catalytic</note>
    </ligand>
</feature>
<feature type="region of interest" description="Disordered" evidence="23">
    <location>
        <begin position="340"/>
        <end position="475"/>
    </location>
</feature>
<dbReference type="Gene3D" id="2.60.120.230">
    <property type="match status" value="1"/>
</dbReference>
<accession>A0A914BKD1</accession>
<comment type="similarity">
    <text evidence="5">Belongs to the copper type II ascorbate-dependent monooxygenase family.</text>
</comment>
<feature type="disulfide bond" evidence="21">
    <location>
        <begin position="107"/>
        <end position="126"/>
    </location>
</feature>
<feature type="domain" description="Copper type II ascorbate-dependent monooxygenase N-terminal" evidence="25">
    <location>
        <begin position="60"/>
        <end position="173"/>
    </location>
</feature>
<dbReference type="GO" id="GO:0016020">
    <property type="term" value="C:membrane"/>
    <property type="evidence" value="ECO:0007669"/>
    <property type="project" value="InterPro"/>
</dbReference>
<comment type="subcellular location">
    <subcellularLocation>
        <location evidence="2">Secreted</location>
    </subcellularLocation>
</comment>
<evidence type="ECO:0000256" key="17">
    <source>
        <dbReference type="ARBA" id="ARBA00023268"/>
    </source>
</evidence>
<feature type="repeat" description="NHL" evidence="22">
    <location>
        <begin position="602"/>
        <end position="642"/>
    </location>
</feature>
<evidence type="ECO:0000256" key="19">
    <source>
        <dbReference type="PIRSR" id="PIRSR600720-1"/>
    </source>
</evidence>
<evidence type="ECO:0000256" key="9">
    <source>
        <dbReference type="ARBA" id="ARBA00022737"/>
    </source>
</evidence>
<comment type="catalytic activity">
    <reaction evidence="1">
        <text>a [peptide]-C-terminal (2S)-2-hydroxyglycine = a [peptide]-C-terminal amide + glyoxylate</text>
        <dbReference type="Rhea" id="RHEA:20924"/>
        <dbReference type="Rhea" id="RHEA-COMP:13485"/>
        <dbReference type="Rhea" id="RHEA-COMP:15321"/>
        <dbReference type="ChEBI" id="CHEBI:36655"/>
        <dbReference type="ChEBI" id="CHEBI:137001"/>
        <dbReference type="ChEBI" id="CHEBI:142768"/>
        <dbReference type="EC" id="4.3.2.5"/>
    </reaction>
</comment>
<keyword evidence="24" id="KW-1133">Transmembrane helix</keyword>
<feature type="disulfide bond" evidence="21">
    <location>
        <begin position="685"/>
        <end position="696"/>
    </location>
</feature>
<keyword evidence="24" id="KW-0472">Membrane</keyword>
<dbReference type="SUPFAM" id="SSF101898">
    <property type="entry name" value="NHL repeat"/>
    <property type="match status" value="1"/>
</dbReference>
<feature type="binding site" evidence="19">
    <location>
        <position position="510"/>
    </location>
    <ligand>
        <name>a protein</name>
        <dbReference type="ChEBI" id="CHEBI:16541"/>
    </ligand>
    <ligandPart>
        <name>C-terminal Xaa-(2S)-2-hydroxyglycine residue</name>
        <dbReference type="ChEBI" id="CHEBI:142768"/>
    </ligandPart>
</feature>
<evidence type="ECO:0000256" key="8">
    <source>
        <dbReference type="ARBA" id="ARBA00022729"/>
    </source>
</evidence>
<dbReference type="InterPro" id="IPR024548">
    <property type="entry name" value="Cu2_monoox_C"/>
</dbReference>
<dbReference type="PANTHER" id="PTHR10680:SF14">
    <property type="entry name" value="PEPTIDYL-GLYCINE ALPHA-AMIDATING MONOOXYGENASE"/>
    <property type="match status" value="1"/>
</dbReference>
<feature type="disulfide bond" evidence="21">
    <location>
        <begin position="220"/>
        <end position="328"/>
    </location>
</feature>
<evidence type="ECO:0000256" key="21">
    <source>
        <dbReference type="PIRSR" id="PIRSR600720-3"/>
    </source>
</evidence>
<evidence type="ECO:0000256" key="13">
    <source>
        <dbReference type="ARBA" id="ARBA00023033"/>
    </source>
</evidence>
<feature type="disulfide bond" evidence="21">
    <location>
        <begin position="287"/>
        <end position="309"/>
    </location>
</feature>
<evidence type="ECO:0000256" key="12">
    <source>
        <dbReference type="ARBA" id="ARBA00023008"/>
    </source>
</evidence>
<evidence type="ECO:0000256" key="20">
    <source>
        <dbReference type="PIRSR" id="PIRSR600720-2"/>
    </source>
</evidence>
<dbReference type="Pfam" id="PF01082">
    <property type="entry name" value="Cu2_monooxygen"/>
    <property type="match status" value="1"/>
</dbReference>
<feature type="binding site" evidence="20">
    <location>
        <position position="100"/>
    </location>
    <ligand>
        <name>Cu(2+)</name>
        <dbReference type="ChEBI" id="CHEBI:29036"/>
        <label>1</label>
        <note>catalytic</note>
    </ligand>
</feature>
<evidence type="ECO:0000313" key="27">
    <source>
        <dbReference type="EnsemblMetazoa" id="XP_038076375.1"/>
    </source>
</evidence>
<dbReference type="Gene3D" id="2.120.10.30">
    <property type="entry name" value="TolB, C-terminal domain"/>
    <property type="match status" value="1"/>
</dbReference>
<keyword evidence="9" id="KW-0677">Repeat</keyword>
<feature type="repeat" description="NHL" evidence="22">
    <location>
        <begin position="664"/>
        <end position="700"/>
    </location>
</feature>
<feature type="binding site" evidence="20">
    <location>
        <position position="775"/>
    </location>
    <ligand>
        <name>Ca(2+)</name>
        <dbReference type="ChEBI" id="CHEBI:29108"/>
        <note>structural</note>
    </ligand>
</feature>
<dbReference type="OrthoDB" id="10018185at2759"/>
<comment type="cofactor">
    <cofactor evidence="20">
        <name>Cu(2+)</name>
        <dbReference type="ChEBI" id="CHEBI:29036"/>
    </cofactor>
    <text evidence="20">Binds 2 Cu(2+) ions per subunit.</text>
</comment>
<proteinExistence type="inferred from homology"/>
<feature type="region of interest" description="Disordered" evidence="23">
    <location>
        <begin position="904"/>
        <end position="924"/>
    </location>
</feature>
<evidence type="ECO:0000256" key="7">
    <source>
        <dbReference type="ARBA" id="ARBA00022723"/>
    </source>
</evidence>
<dbReference type="EnsemblMetazoa" id="XM_038220447.1">
    <property type="protein sequence ID" value="XP_038076375.1"/>
    <property type="gene ID" value="LOC119744503"/>
</dbReference>
<dbReference type="OMA" id="AGDEMCN"/>
<feature type="binding site" evidence="20">
    <location>
        <position position="308"/>
    </location>
    <ligand>
        <name>Cu(2+)</name>
        <dbReference type="ChEBI" id="CHEBI:29036"/>
        <label>1</label>
        <note>catalytic</note>
    </ligand>
</feature>
<evidence type="ECO:0008006" key="29">
    <source>
        <dbReference type="Google" id="ProtNLM"/>
    </source>
</evidence>
<evidence type="ECO:0000256" key="3">
    <source>
        <dbReference type="ARBA" id="ARBA00006026"/>
    </source>
</evidence>
<dbReference type="PROSITE" id="PS51125">
    <property type="entry name" value="NHL"/>
    <property type="match status" value="2"/>
</dbReference>
<feature type="compositionally biased region" description="Basic and acidic residues" evidence="23">
    <location>
        <begin position="430"/>
        <end position="440"/>
    </location>
</feature>
<dbReference type="Gene3D" id="2.60.120.310">
    <property type="entry name" value="Copper type II, ascorbate-dependent monooxygenase, N-terminal domain"/>
    <property type="match status" value="1"/>
</dbReference>
<feature type="binding site" evidence="20">
    <location>
        <position position="774"/>
    </location>
    <ligand>
        <name>Zn(2+)</name>
        <dbReference type="ChEBI" id="CHEBI:29105"/>
        <note>catalytic</note>
    </ligand>
</feature>
<dbReference type="GO" id="GO:0005507">
    <property type="term" value="F:copper ion binding"/>
    <property type="evidence" value="ECO:0007669"/>
    <property type="project" value="InterPro"/>
</dbReference>
<dbReference type="InterPro" id="IPR014784">
    <property type="entry name" value="Cu2_ascorb_mOase-like_C"/>
</dbReference>
<keyword evidence="20" id="KW-0106">Calcium</keyword>
<dbReference type="InterPro" id="IPR036939">
    <property type="entry name" value="Cu2_ascorb_mOase_N_sf"/>
</dbReference>
<dbReference type="Proteomes" id="UP000887568">
    <property type="component" value="Unplaced"/>
</dbReference>
<comment type="similarity">
    <text evidence="4">In the N-terminal section; belongs to the copper type II ascorbate-dependent monooxygenase family.</text>
</comment>
<keyword evidence="11" id="KW-0560">Oxidoreductase</keyword>
<keyword evidence="14 21" id="KW-1015">Disulfide bond</keyword>
<dbReference type="InterPro" id="IPR001258">
    <property type="entry name" value="NHL_repeat"/>
</dbReference>
<dbReference type="Pfam" id="PF03712">
    <property type="entry name" value="Cu2_monoox_C"/>
    <property type="match status" value="1"/>
</dbReference>
<keyword evidence="16" id="KW-0456">Lyase</keyword>
<keyword evidence="15" id="KW-0325">Glycoprotein</keyword>
<sequence>MEQHLVLRKPLRDIIFVLALAGVCFGRLYNPWKPDMMRRHGDQMEEDENEPDPNFFYLDALMPGVLPQRSEQYLCSSVAVPRQDSYIIGFEPHANMDTAHHMLLFGCADVKASPGLSYDCNSMGTCKGKGSILFAWARNASQPTLPRGVGFHIGGSSGINYLTLQIHYGDISHFKGRDHSGLSMYVTLNPQPYAGGIYLLGSGYMSIPPQVSNYHVDIACAYADPVPIYPFAFRTHAHEMSTVISGYRIRHGEWTTLGKGNPKWAQAFYPMDRIYEIKDGDILAARCTYNSQSRHSITYAGGSSHDEMCNFYMMYYTDAFEGETYKMCWSEGSQQLFQYIPPGSDIAPSKPPRVSTDAGKEEPDRYDLNPDLYGNQHDNDEVDNYKHDWYGGNIDDDDDDDDDDDNKYNTMNKFLDKHGKQETQGTDTEGGGKDRKEETSTKPGIVKTSEEEGRSTEKINTDGNDKKDKDKESSENLSMVDGWPVYDGLNLGQVAGVAVGLDGDVLIFHRADRVWGVGVFSADNHYMEVDKGRIKNSTVLVFDKEMGHMKQQWGTNMFFMPHGLSIDHEGNIWLTDVALHQIFKFPPAGGDKPLLTLGMELEPGSGKDHFCKPTDVAVDPVTGDIFVADGYCNSRIMKFSAAGKYILEWGKASSYVGRELAIDPEPSTFSIPHSLAFIPIKQQLCVADRENGRIQCFQADTGKYIREYHLPEFGTRLFAISYSPWKGGRLYAVNGKGLSRSGSAEPVQGFTLGFDSGMLLQTWTPGSSGFGQPHDVAAAPDSKNVYVVEIGPNRVWKFQRNLGLDETTSSQVEEERQPRREEIPKHIVNPTMDASFTTTAIIVAVLAVPIFLMLLVAVAVRLRAQGRMRFFRGEAGTTIRSGYKATTDSKFSLGNFFNRRKGFNQVNTEDSDHDGGGMGWSDDSDVEEYSILNAKRTQNL</sequence>
<feature type="binding site" evidence="19">
    <location>
        <position position="631"/>
    </location>
    <ligand>
        <name>a protein</name>
        <dbReference type="ChEBI" id="CHEBI:16541"/>
    </ligand>
    <ligandPart>
        <name>C-terminal Xaa-(2S)-2-hydroxyglycine residue</name>
        <dbReference type="ChEBI" id="CHEBI:142768"/>
    </ligandPart>
</feature>
<name>A0A914BKD1_PATMI</name>
<keyword evidence="28" id="KW-1185">Reference proteome</keyword>
<dbReference type="RefSeq" id="XP_038076375.1">
    <property type="nucleotide sequence ID" value="XM_038220447.1"/>
</dbReference>
<evidence type="ECO:0000259" key="25">
    <source>
        <dbReference type="Pfam" id="PF01082"/>
    </source>
</evidence>
<evidence type="ECO:0000256" key="4">
    <source>
        <dbReference type="ARBA" id="ARBA00010263"/>
    </source>
</evidence>
<dbReference type="GeneID" id="119744503"/>
<evidence type="ECO:0000256" key="23">
    <source>
        <dbReference type="SAM" id="MobiDB-lite"/>
    </source>
</evidence>
<keyword evidence="17" id="KW-0511">Multifunctional enzyme</keyword>
<evidence type="ECO:0000256" key="5">
    <source>
        <dbReference type="ARBA" id="ARBA00010676"/>
    </source>
</evidence>
<keyword evidence="6" id="KW-0964">Secreted</keyword>
<feature type="binding site" evidence="20">
    <location>
        <position position="101"/>
    </location>
    <ligand>
        <name>Cu(2+)</name>
        <dbReference type="ChEBI" id="CHEBI:29036"/>
        <label>1</label>
        <note>catalytic</note>
    </ligand>
</feature>
<feature type="binding site" evidence="20">
    <location>
        <position position="236"/>
    </location>
    <ligand>
        <name>Cu(2+)</name>
        <dbReference type="ChEBI" id="CHEBI:29036"/>
        <label>1</label>
        <note>catalytic</note>
    </ligand>
</feature>
<evidence type="ECO:0000256" key="16">
    <source>
        <dbReference type="ARBA" id="ARBA00023239"/>
    </source>
</evidence>
<dbReference type="GO" id="GO:0004598">
    <property type="term" value="F:peptidylamidoglycolate lyase activity"/>
    <property type="evidence" value="ECO:0007669"/>
    <property type="project" value="UniProtKB-EC"/>
</dbReference>
<reference evidence="27" key="1">
    <citation type="submission" date="2022-11" db="UniProtKB">
        <authorList>
            <consortium name="EnsemblMetazoa"/>
        </authorList>
    </citation>
    <scope>IDENTIFICATION</scope>
</reference>
<feature type="disulfide bond" evidence="21">
    <location>
        <begin position="611"/>
        <end position="632"/>
    </location>
</feature>
<comment type="similarity">
    <text evidence="3">In the C-terminal section; belongs to the peptidyl-alpha-hydroxyglycine alpha-amidating lyase family.</text>
</comment>
<evidence type="ECO:0000256" key="2">
    <source>
        <dbReference type="ARBA" id="ARBA00004613"/>
    </source>
</evidence>
<feature type="binding site" evidence="20">
    <location>
        <position position="167"/>
    </location>
    <ligand>
        <name>Cu(2+)</name>
        <dbReference type="ChEBI" id="CHEBI:29036"/>
        <label>1</label>
        <note>catalytic</note>
    </ligand>
</feature>
<keyword evidence="8" id="KW-0732">Signal</keyword>
<dbReference type="PROSITE" id="PS00084">
    <property type="entry name" value="CU2_MONOOXYGENASE_1"/>
    <property type="match status" value="1"/>
</dbReference>
<feature type="compositionally biased region" description="Basic and acidic residues" evidence="23">
    <location>
        <begin position="358"/>
        <end position="368"/>
    </location>
</feature>
<dbReference type="CTD" id="5066"/>
<evidence type="ECO:0000313" key="28">
    <source>
        <dbReference type="Proteomes" id="UP000887568"/>
    </source>
</evidence>
<keyword evidence="10 20" id="KW-0862">Zinc</keyword>
<keyword evidence="12 20" id="KW-0186">Copper</keyword>
<keyword evidence="7 20" id="KW-0479">Metal-binding</keyword>
<evidence type="ECO:0000256" key="11">
    <source>
        <dbReference type="ARBA" id="ARBA00023002"/>
    </source>
</evidence>
<dbReference type="AlphaFoldDB" id="A0A914BKD1"/>
<feature type="compositionally biased region" description="Basic and acidic residues" evidence="23">
    <location>
        <begin position="448"/>
        <end position="474"/>
    </location>
</feature>
<evidence type="ECO:0000256" key="6">
    <source>
        <dbReference type="ARBA" id="ARBA00022525"/>
    </source>
</evidence>
<feature type="binding site" evidence="20">
    <location>
        <position position="564"/>
    </location>
    <ligand>
        <name>Ca(2+)</name>
        <dbReference type="ChEBI" id="CHEBI:29108"/>
        <note>structural</note>
    </ligand>
</feature>
<dbReference type="InterPro" id="IPR011042">
    <property type="entry name" value="6-blade_b-propeller_TolB-like"/>
</dbReference>
<dbReference type="GO" id="GO:0004504">
    <property type="term" value="F:peptidylglycine monooxygenase activity"/>
    <property type="evidence" value="ECO:0007669"/>
    <property type="project" value="UniProtKB-EC"/>
</dbReference>
<feature type="domain" description="Copper type II ascorbate-dependent monooxygenase C-terminal" evidence="26">
    <location>
        <begin position="194"/>
        <end position="339"/>
    </location>
</feature>
<comment type="catalytic activity">
    <reaction evidence="18">
        <text>a [peptide]-C-terminal glycine + 2 L-ascorbate + O2 = a [peptide]-C-terminal (2S)-2-hydroxyglycine + 2 monodehydro-L-ascorbate radical + H2O</text>
        <dbReference type="Rhea" id="RHEA:21452"/>
        <dbReference type="Rhea" id="RHEA-COMP:13486"/>
        <dbReference type="Rhea" id="RHEA-COMP:15321"/>
        <dbReference type="ChEBI" id="CHEBI:15377"/>
        <dbReference type="ChEBI" id="CHEBI:15379"/>
        <dbReference type="ChEBI" id="CHEBI:38290"/>
        <dbReference type="ChEBI" id="CHEBI:59513"/>
        <dbReference type="ChEBI" id="CHEBI:137000"/>
        <dbReference type="ChEBI" id="CHEBI:142768"/>
        <dbReference type="EC" id="1.14.17.3"/>
    </reaction>
</comment>
<feature type="binding site" evidence="19">
    <location>
        <position position="689"/>
    </location>
    <ligand>
        <name>a protein</name>
        <dbReference type="ChEBI" id="CHEBI:16541"/>
    </ligand>
    <ligandPart>
        <name>C-terminal Xaa-(2S)-2-hydroxyglycine residue</name>
        <dbReference type="ChEBI" id="CHEBI:142768"/>
    </ligandPart>
</feature>
<feature type="transmembrane region" description="Helical" evidence="24">
    <location>
        <begin position="840"/>
        <end position="862"/>
    </location>
</feature>
<dbReference type="GO" id="GO:0006518">
    <property type="term" value="P:peptide metabolic process"/>
    <property type="evidence" value="ECO:0007669"/>
    <property type="project" value="InterPro"/>
</dbReference>
<dbReference type="PRINTS" id="PR00790">
    <property type="entry name" value="PAMONOXGNASE"/>
</dbReference>
<dbReference type="InterPro" id="IPR000323">
    <property type="entry name" value="Cu2_ascorb_mOase_N"/>
</dbReference>